<dbReference type="InterPro" id="IPR024456">
    <property type="entry name" value="Integrase_catalytic_putative"/>
</dbReference>
<protein>
    <submittedName>
        <fullName evidence="2">Fis family transcriptional regulator</fullName>
    </submittedName>
</protein>
<evidence type="ECO:0000259" key="1">
    <source>
        <dbReference type="Pfam" id="PF12835"/>
    </source>
</evidence>
<dbReference type="SUPFAM" id="SSF56349">
    <property type="entry name" value="DNA breaking-rejoining enzymes"/>
    <property type="match status" value="1"/>
</dbReference>
<sequence>MGDALDGVHDAYLRMSLQLQQAFVLRREESIKFQPGYTDRGNHIALKGSWTKGGRERTVPITMAEQWRVLETAHRLAGSGSLIPANTNYIQQRHTYDGQCKGAGLSNMHGLRHRYARDRYEALTGWKAPAASGPSTRLLTPAQRALDAQARQAISLELGMSRRRLLRCTQDGKNLLPSAASVGIRSEQLFSQIFNHGRWLPI</sequence>
<keyword evidence="3" id="KW-1185">Reference proteome</keyword>
<dbReference type="Proteomes" id="UP000494120">
    <property type="component" value="Unassembled WGS sequence"/>
</dbReference>
<evidence type="ECO:0000313" key="3">
    <source>
        <dbReference type="Proteomes" id="UP000494120"/>
    </source>
</evidence>
<dbReference type="Pfam" id="PF12835">
    <property type="entry name" value="Integrase_1"/>
    <property type="match status" value="1"/>
</dbReference>
<dbReference type="InterPro" id="IPR011010">
    <property type="entry name" value="DNA_brk_join_enz"/>
</dbReference>
<feature type="domain" description="Integrase catalytic" evidence="1">
    <location>
        <begin position="9"/>
        <end position="118"/>
    </location>
</feature>
<evidence type="ECO:0000313" key="2">
    <source>
        <dbReference type="EMBL" id="VWC85041.1"/>
    </source>
</evidence>
<organism evidence="2 3">
    <name type="scientific">Burkholderia aenigmatica</name>
    <dbReference type="NCBI Taxonomy" id="2015348"/>
    <lineage>
        <taxon>Bacteria</taxon>
        <taxon>Pseudomonadati</taxon>
        <taxon>Pseudomonadota</taxon>
        <taxon>Betaproteobacteria</taxon>
        <taxon>Burkholderiales</taxon>
        <taxon>Burkholderiaceae</taxon>
        <taxon>Burkholderia</taxon>
        <taxon>Burkholderia cepacia complex</taxon>
    </lineage>
</organism>
<name>A0ABY6XUL6_9BURK</name>
<reference evidence="2 3" key="1">
    <citation type="submission" date="2019-09" db="EMBL/GenBank/DDBJ databases">
        <authorList>
            <person name="Depoorter E."/>
        </authorList>
    </citation>
    <scope>NUCLEOTIDE SEQUENCE [LARGE SCALE GENOMIC DNA]</scope>
    <source>
        <strain evidence="2 3">R-17378</strain>
    </source>
</reference>
<dbReference type="EMBL" id="CABVQG010000015">
    <property type="protein sequence ID" value="VWC85041.1"/>
    <property type="molecule type" value="Genomic_DNA"/>
</dbReference>
<gene>
    <name evidence="2" type="ORF">BLA17378_04178</name>
</gene>
<accession>A0ABY6XUL6</accession>
<proteinExistence type="predicted"/>
<comment type="caution">
    <text evidence="2">The sequence shown here is derived from an EMBL/GenBank/DDBJ whole genome shotgun (WGS) entry which is preliminary data.</text>
</comment>